<evidence type="ECO:0000313" key="1">
    <source>
        <dbReference type="EMBL" id="KAJ1115427.1"/>
    </source>
</evidence>
<organism evidence="1 2">
    <name type="scientific">Pleurodeles waltl</name>
    <name type="common">Iberian ribbed newt</name>
    <dbReference type="NCBI Taxonomy" id="8319"/>
    <lineage>
        <taxon>Eukaryota</taxon>
        <taxon>Metazoa</taxon>
        <taxon>Chordata</taxon>
        <taxon>Craniata</taxon>
        <taxon>Vertebrata</taxon>
        <taxon>Euteleostomi</taxon>
        <taxon>Amphibia</taxon>
        <taxon>Batrachia</taxon>
        <taxon>Caudata</taxon>
        <taxon>Salamandroidea</taxon>
        <taxon>Salamandridae</taxon>
        <taxon>Pleurodelinae</taxon>
        <taxon>Pleurodeles</taxon>
    </lineage>
</organism>
<name>A0AAV7NLA5_PLEWA</name>
<dbReference type="EMBL" id="JANPWB010000012">
    <property type="protein sequence ID" value="KAJ1115427.1"/>
    <property type="molecule type" value="Genomic_DNA"/>
</dbReference>
<proteinExistence type="predicted"/>
<keyword evidence="2" id="KW-1185">Reference proteome</keyword>
<dbReference type="Proteomes" id="UP001066276">
    <property type="component" value="Chromosome 8"/>
</dbReference>
<dbReference type="AlphaFoldDB" id="A0AAV7NLA5"/>
<reference evidence="1" key="1">
    <citation type="journal article" date="2022" name="bioRxiv">
        <title>Sequencing and chromosome-scale assembly of the giantPleurodeles waltlgenome.</title>
        <authorList>
            <person name="Brown T."/>
            <person name="Elewa A."/>
            <person name="Iarovenko S."/>
            <person name="Subramanian E."/>
            <person name="Araus A.J."/>
            <person name="Petzold A."/>
            <person name="Susuki M."/>
            <person name="Suzuki K.-i.T."/>
            <person name="Hayashi T."/>
            <person name="Toyoda A."/>
            <person name="Oliveira C."/>
            <person name="Osipova E."/>
            <person name="Leigh N.D."/>
            <person name="Simon A."/>
            <person name="Yun M.H."/>
        </authorList>
    </citation>
    <scope>NUCLEOTIDE SEQUENCE</scope>
    <source>
        <strain evidence="1">20211129_DDA</strain>
        <tissue evidence="1">Liver</tissue>
    </source>
</reference>
<evidence type="ECO:0000313" key="2">
    <source>
        <dbReference type="Proteomes" id="UP001066276"/>
    </source>
</evidence>
<comment type="caution">
    <text evidence="1">The sequence shown here is derived from an EMBL/GenBank/DDBJ whole genome shotgun (WGS) entry which is preliminary data.</text>
</comment>
<protein>
    <submittedName>
        <fullName evidence="1">Uncharacterized protein</fullName>
    </submittedName>
</protein>
<sequence length="162" mass="17658">MWRSCFVENCGAGGGSGILTGATARPTAHVASVAVGPPLSPERMLHQLPWKIECAKPSALCMSCAKPISLSDTRHMTLPANMTLSGLNENIHTPKECVDEPLNLPQVTDFRIFVDFVLKEGRRASPVPRGCSSLRYAPDVVYHSASVSRRNKRARLDYLKGL</sequence>
<gene>
    <name evidence="1" type="ORF">NDU88_003651</name>
</gene>
<accession>A0AAV7NLA5</accession>